<evidence type="ECO:0000256" key="1">
    <source>
        <dbReference type="SAM" id="Phobius"/>
    </source>
</evidence>
<dbReference type="Proteomes" id="UP000233565">
    <property type="component" value="Unassembled WGS sequence"/>
</dbReference>
<evidence type="ECO:0000313" key="5">
    <source>
        <dbReference type="Proteomes" id="UP000233565"/>
    </source>
</evidence>
<accession>A0A1I0X5V1</accession>
<dbReference type="STRING" id="748909.SAMN05192575_102129"/>
<sequence>MIDQFLARLNEPRFGITFLTAVTSLVMASHWPPMAVPSLALLALFVARPNVAAHPAVWWIMAVAWFAAQVVVPERMEDHVPLFAIWLVAVALCLHRPAEEFLAAAAFQARMLVGVTFGAAVAWKVYFGTYLDGVTLWTYMIADERFRPLSTVLGLSDDAIQADRKEISQLLSGDRAVAVLESSGLTVTGIVAVSVLTLVLEIVISLSHLVSDRSRLARLRLPSLVLFGVVTYGVVPVLPFALLLALFAMTVAGWRRDVMWVLPTFMIVIAIRVATLAF</sequence>
<protein>
    <submittedName>
        <fullName evidence="3">Uncharacterized protein</fullName>
    </submittedName>
</protein>
<dbReference type="AlphaFoldDB" id="A0A1I0X5V1"/>
<feature type="transmembrane region" description="Helical" evidence="1">
    <location>
        <begin position="224"/>
        <end position="252"/>
    </location>
</feature>
<feature type="transmembrane region" description="Helical" evidence="1">
    <location>
        <begin position="80"/>
        <end position="98"/>
    </location>
</feature>
<evidence type="ECO:0000313" key="3">
    <source>
        <dbReference type="EMBL" id="SFA95766.1"/>
    </source>
</evidence>
<dbReference type="EMBL" id="FOKC01000002">
    <property type="protein sequence ID" value="SFA95766.1"/>
    <property type="molecule type" value="Genomic_DNA"/>
</dbReference>
<keyword evidence="1" id="KW-1133">Transmembrane helix</keyword>
<feature type="transmembrane region" description="Helical" evidence="1">
    <location>
        <begin position="12"/>
        <end position="31"/>
    </location>
</feature>
<evidence type="ECO:0000313" key="2">
    <source>
        <dbReference type="EMBL" id="PKH44114.1"/>
    </source>
</evidence>
<organism evidence="3 4">
    <name type="scientific">Nocardioides alpinus</name>
    <dbReference type="NCBI Taxonomy" id="748909"/>
    <lineage>
        <taxon>Bacteria</taxon>
        <taxon>Bacillati</taxon>
        <taxon>Actinomycetota</taxon>
        <taxon>Actinomycetes</taxon>
        <taxon>Propionibacteriales</taxon>
        <taxon>Nocardioidaceae</taxon>
        <taxon>Nocardioides</taxon>
    </lineage>
</organism>
<reference evidence="3" key="1">
    <citation type="submission" date="2016-10" db="EMBL/GenBank/DDBJ databases">
        <authorList>
            <person name="de Groot N.N."/>
        </authorList>
    </citation>
    <scope>NUCLEOTIDE SEQUENCE [LARGE SCALE GENOMIC DNA]</scope>
    <source>
        <strain evidence="3">CGMCC 1.10697</strain>
    </source>
</reference>
<dbReference type="Proteomes" id="UP000199113">
    <property type="component" value="Unassembled WGS sequence"/>
</dbReference>
<dbReference type="EMBL" id="PJBV01000010">
    <property type="protein sequence ID" value="PKH44114.1"/>
    <property type="molecule type" value="Genomic_DNA"/>
</dbReference>
<proteinExistence type="predicted"/>
<feature type="transmembrane region" description="Helical" evidence="1">
    <location>
        <begin position="184"/>
        <end position="204"/>
    </location>
</feature>
<evidence type="ECO:0000313" key="4">
    <source>
        <dbReference type="Proteomes" id="UP000199113"/>
    </source>
</evidence>
<keyword evidence="5" id="KW-1185">Reference proteome</keyword>
<keyword evidence="1" id="KW-0472">Membrane</keyword>
<feature type="transmembrane region" description="Helical" evidence="1">
    <location>
        <begin position="258"/>
        <end position="277"/>
    </location>
</feature>
<gene>
    <name evidence="2" type="ORF">CXG46_00685</name>
    <name evidence="3" type="ORF">SAMN05192575_102129</name>
</gene>
<reference evidence="2 5" key="2">
    <citation type="submission" date="2017-12" db="EMBL/GenBank/DDBJ databases">
        <title>Pharmacopeia of the Arctic Ocean.</title>
        <authorList>
            <person name="Collins E."/>
            <person name="Ducluzeau A.-L."/>
        </authorList>
    </citation>
    <scope>NUCLEOTIDE SEQUENCE [LARGE SCALE GENOMIC DNA]</scope>
    <source>
        <strain evidence="2 5">DSM 23325</strain>
    </source>
</reference>
<keyword evidence="1" id="KW-0812">Transmembrane</keyword>
<feature type="transmembrane region" description="Helical" evidence="1">
    <location>
        <begin position="51"/>
        <end position="68"/>
    </location>
</feature>
<name>A0A1I0X5V1_9ACTN</name>
<dbReference type="OrthoDB" id="9978572at2"/>
<dbReference type="RefSeq" id="WP_091195885.1">
    <property type="nucleotide sequence ID" value="NZ_FOKC01000002.1"/>
</dbReference>